<sequence length="74" mass="8461">MPYRMLDDAMLRAIIEQKLEQLRTRYREATGKQFAFDAGIIDAMLSRCRAAGAREIDNVLMNELVGTLAQWALE</sequence>
<dbReference type="Pfam" id="PF10431">
    <property type="entry name" value="ClpB_D2-small"/>
    <property type="match status" value="1"/>
</dbReference>
<evidence type="ECO:0000313" key="4">
    <source>
        <dbReference type="EMBL" id="KDR42378.1"/>
    </source>
</evidence>
<protein>
    <recommendedName>
        <fullName evidence="3">Clp ATPase C-terminal domain-containing protein</fullName>
    </recommendedName>
</protein>
<proteinExistence type="predicted"/>
<keyword evidence="5" id="KW-1185">Reference proteome</keyword>
<feature type="domain" description="Clp ATPase C-terminal" evidence="3">
    <location>
        <begin position="6"/>
        <end position="71"/>
    </location>
</feature>
<keyword evidence="1" id="KW-0547">Nucleotide-binding</keyword>
<dbReference type="InterPro" id="IPR019489">
    <property type="entry name" value="Clp_ATPase_C"/>
</dbReference>
<dbReference type="STRING" id="60547.GCA_000751215_06491"/>
<reference evidence="4 5" key="1">
    <citation type="submission" date="2014-03" db="EMBL/GenBank/DDBJ databases">
        <title>Draft Genome Sequences of Four Burkholderia Strains.</title>
        <authorList>
            <person name="Liu X.Y."/>
            <person name="Li C.X."/>
            <person name="Xu J.H."/>
        </authorList>
    </citation>
    <scope>NUCLEOTIDE SEQUENCE [LARGE SCALE GENOMIC DNA]</scope>
    <source>
        <strain evidence="4 5">DSM 50014</strain>
    </source>
</reference>
<dbReference type="AlphaFoldDB" id="A0A069PNW4"/>
<evidence type="ECO:0000313" key="5">
    <source>
        <dbReference type="Proteomes" id="UP000027466"/>
    </source>
</evidence>
<dbReference type="GO" id="GO:0005524">
    <property type="term" value="F:ATP binding"/>
    <property type="evidence" value="ECO:0007669"/>
    <property type="project" value="UniProtKB-KW"/>
</dbReference>
<organism evidence="4 5">
    <name type="scientific">Caballeronia glathei</name>
    <dbReference type="NCBI Taxonomy" id="60547"/>
    <lineage>
        <taxon>Bacteria</taxon>
        <taxon>Pseudomonadati</taxon>
        <taxon>Pseudomonadota</taxon>
        <taxon>Betaproteobacteria</taxon>
        <taxon>Burkholderiales</taxon>
        <taxon>Burkholderiaceae</taxon>
        <taxon>Caballeronia</taxon>
    </lineage>
</organism>
<dbReference type="EMBL" id="JFHC01000017">
    <property type="protein sequence ID" value="KDR42378.1"/>
    <property type="molecule type" value="Genomic_DNA"/>
</dbReference>
<gene>
    <name evidence="4" type="ORF">BG61_09820</name>
</gene>
<accession>A0A069PNW4</accession>
<name>A0A069PNW4_9BURK</name>
<evidence type="ECO:0000256" key="2">
    <source>
        <dbReference type="ARBA" id="ARBA00022840"/>
    </source>
</evidence>
<keyword evidence="2" id="KW-0067">ATP-binding</keyword>
<evidence type="ECO:0000259" key="3">
    <source>
        <dbReference type="Pfam" id="PF10431"/>
    </source>
</evidence>
<evidence type="ECO:0000256" key="1">
    <source>
        <dbReference type="ARBA" id="ARBA00022741"/>
    </source>
</evidence>
<dbReference type="Proteomes" id="UP000027466">
    <property type="component" value="Unassembled WGS sequence"/>
</dbReference>
<comment type="caution">
    <text evidence="4">The sequence shown here is derived from an EMBL/GenBank/DDBJ whole genome shotgun (WGS) entry which is preliminary data.</text>
</comment>